<dbReference type="EMBL" id="UAVU01000003">
    <property type="protein sequence ID" value="SQA99605.1"/>
    <property type="molecule type" value="Genomic_DNA"/>
</dbReference>
<proteinExistence type="predicted"/>
<gene>
    <name evidence="2" type="ORF">NCTC12120_03527</name>
</gene>
<name>A0A2X2TJK3_9ENTR</name>
<accession>A0A2X2TJK3</accession>
<dbReference type="InterPro" id="IPR022045">
    <property type="entry name" value="TcdB_toxin_mid/N"/>
</dbReference>
<dbReference type="AlphaFoldDB" id="A0A2X2TJK3"/>
<dbReference type="Proteomes" id="UP000251197">
    <property type="component" value="Unassembled WGS sequence"/>
</dbReference>
<evidence type="ECO:0000259" key="1">
    <source>
        <dbReference type="Pfam" id="PF12256"/>
    </source>
</evidence>
<sequence>MQLVRRREVLDEITGNKLSSVQTYARGVWDGKEREFRGFARVSVKDTDTLAQATGSDNIAVPSRQVSWFATGVRAVDDNAAC</sequence>
<organism evidence="2 3">
    <name type="scientific">Cedecea neteri</name>
    <dbReference type="NCBI Taxonomy" id="158822"/>
    <lineage>
        <taxon>Bacteria</taxon>
        <taxon>Pseudomonadati</taxon>
        <taxon>Pseudomonadota</taxon>
        <taxon>Gammaproteobacteria</taxon>
        <taxon>Enterobacterales</taxon>
        <taxon>Enterobacteriaceae</taxon>
        <taxon>Cedecea</taxon>
    </lineage>
</organism>
<evidence type="ECO:0000313" key="3">
    <source>
        <dbReference type="Proteomes" id="UP000251197"/>
    </source>
</evidence>
<protein>
    <submittedName>
        <fullName evidence="2">Insecticide toxin TcdB middle/N-terminal region</fullName>
    </submittedName>
</protein>
<feature type="domain" description="Insecticide toxin TcdB middle/N-terminal" evidence="1">
    <location>
        <begin position="3"/>
        <end position="70"/>
    </location>
</feature>
<reference evidence="2 3" key="1">
    <citation type="submission" date="2018-06" db="EMBL/GenBank/DDBJ databases">
        <authorList>
            <consortium name="Pathogen Informatics"/>
            <person name="Doyle S."/>
        </authorList>
    </citation>
    <scope>NUCLEOTIDE SEQUENCE [LARGE SCALE GENOMIC DNA]</scope>
    <source>
        <strain evidence="2 3">NCTC12120</strain>
    </source>
</reference>
<dbReference type="Pfam" id="PF12256">
    <property type="entry name" value="TcdB_toxin_midN"/>
    <property type="match status" value="1"/>
</dbReference>
<evidence type="ECO:0000313" key="2">
    <source>
        <dbReference type="EMBL" id="SQA99605.1"/>
    </source>
</evidence>